<dbReference type="EMBL" id="FNYS01000040">
    <property type="protein sequence ID" value="SEJ42715.1"/>
    <property type="molecule type" value="Genomic_DNA"/>
</dbReference>
<protein>
    <recommendedName>
        <fullName evidence="3">Reverse transcriptase domain-containing protein</fullName>
    </recommendedName>
</protein>
<reference evidence="1 2" key="1">
    <citation type="submission" date="2016-10" db="EMBL/GenBank/DDBJ databases">
        <authorList>
            <person name="de Groot N.N."/>
        </authorList>
    </citation>
    <scope>NUCLEOTIDE SEQUENCE [LARGE SCALE GENOMIC DNA]</scope>
    <source>
        <strain evidence="1 2">DSM 23048</strain>
    </source>
</reference>
<accession>A0A1H6Z175</accession>
<gene>
    <name evidence="1" type="ORF">SAMN04488018_14012</name>
</gene>
<dbReference type="Proteomes" id="UP000183077">
    <property type="component" value="Unassembled WGS sequence"/>
</dbReference>
<evidence type="ECO:0000313" key="1">
    <source>
        <dbReference type="EMBL" id="SEJ42715.1"/>
    </source>
</evidence>
<name>A0A1H6Z175_9FLAO</name>
<evidence type="ECO:0000313" key="2">
    <source>
        <dbReference type="Proteomes" id="UP000183077"/>
    </source>
</evidence>
<evidence type="ECO:0008006" key="3">
    <source>
        <dbReference type="Google" id="ProtNLM"/>
    </source>
</evidence>
<proteinExistence type="predicted"/>
<dbReference type="AlphaFoldDB" id="A0A1H6Z175"/>
<dbReference type="GeneID" id="82258870"/>
<sequence length="658" mass="77773">MKQQLFKKEEIFLAYKKLKHHYYYDNTNILMRNKIADFEGEVFLNNEEENRASEVKELSRQEIFDRLSKRVCGYLSDLEEDKDMSEKIDVVLLPKSFKPFKTDIITNAINLKEIVVERETFFIDMDIELHIIGVLWIMYCGRFLDDSVTKYSYANRLDSTLFFENKVQNKESLKLFKPYFMQYQEWRDRAIDIAESCLDESHDVTMVSLDIKNYFHSVRIDLDKDVFPFIYFQGSSLDSKSQTVDDNSNSNSRKRELLNKALKSIFIFYKKVYCKYEMQSDLIEEELFSLPIGFLPSGILANYYLNALDKAVIENVNPLFYGRYVDDLIFVFKDVNNLDQCDEKSRKKIILDKLFVKKSILKEKQSQTKKERRCYAESDIEYIFANQIFNCEGDEKDYSKLEIQGSKVVIHSINYKGSKALIKIFKKKIEEQRSEFRFLPDEDQISEKFDEEAFDIKYNDSINKFRSISDFAENKYGASKFLAKKIFAKSFGTKDEDKYTNEQILTFFQGEIAIKLYTLWEKVAIYFVISNRGDLLLKFTRNIQEAINKITKTDSKKERVLKETLVSNLRVALASALAFNPTLKIEYLSFEEREYFFKEVNNIAVKLRRSNLLRHNLLSIPTINVTNLLLDEKVCLINNDFNYYFEESKEIKIIELLN</sequence>
<dbReference type="RefSeq" id="WP_074748443.1">
    <property type="nucleotide sequence ID" value="NZ_FNYS01000040.1"/>
</dbReference>
<organism evidence="1 2">
    <name type="scientific">Myroides marinus</name>
    <dbReference type="NCBI Taxonomy" id="703342"/>
    <lineage>
        <taxon>Bacteria</taxon>
        <taxon>Pseudomonadati</taxon>
        <taxon>Bacteroidota</taxon>
        <taxon>Flavobacteriia</taxon>
        <taxon>Flavobacteriales</taxon>
        <taxon>Flavobacteriaceae</taxon>
        <taxon>Myroides</taxon>
    </lineage>
</organism>